<evidence type="ECO:0000313" key="3">
    <source>
        <dbReference type="Proteomes" id="UP001140502"/>
    </source>
</evidence>
<reference evidence="2" key="1">
    <citation type="submission" date="2022-10" db="EMBL/GenBank/DDBJ databases">
        <title>Tapping the CABI collections for fungal endophytes: first genome assemblies for Collariella, Neodidymelliopsis, Ascochyta clinopodiicola, Didymella pomorum, Didymosphaeria variabile, Neocosmospora piperis and Neocucurbitaria cava.</title>
        <authorList>
            <person name="Hill R."/>
        </authorList>
    </citation>
    <scope>NUCLEOTIDE SEQUENCE</scope>
    <source>
        <strain evidence="2">IMI 366586</strain>
    </source>
</reference>
<dbReference type="EMBL" id="JAPEUR010000163">
    <property type="protein sequence ID" value="KAJ4317285.1"/>
    <property type="molecule type" value="Genomic_DNA"/>
</dbReference>
<evidence type="ECO:0000259" key="1">
    <source>
        <dbReference type="PROSITE" id="PS50011"/>
    </source>
</evidence>
<dbReference type="AlphaFoldDB" id="A0A9W8WA09"/>
<dbReference type="Pfam" id="PF00069">
    <property type="entry name" value="Pkinase"/>
    <property type="match status" value="1"/>
</dbReference>
<gene>
    <name evidence="2" type="ORF">N0V84_007421</name>
</gene>
<dbReference type="GO" id="GO:0005634">
    <property type="term" value="C:nucleus"/>
    <property type="evidence" value="ECO:0007669"/>
    <property type="project" value="TreeGrafter"/>
</dbReference>
<proteinExistence type="predicted"/>
<dbReference type="Proteomes" id="UP001140502">
    <property type="component" value="Unassembled WGS sequence"/>
</dbReference>
<keyword evidence="3" id="KW-1185">Reference proteome</keyword>
<dbReference type="InterPro" id="IPR000719">
    <property type="entry name" value="Prot_kinase_dom"/>
</dbReference>
<sequence>MNEIEESEARENPPPPVLTLQDLTIIEAWDPEANRPKYVTFYLVTAGEEVYFGQSTKNKRDLSPQEAQAALKHVKDDEIYPKVPSDVSLTIAPNGLDDTSAFIKRPGLNCYEEMRGTDFIPRALLEETLIMEEISRGQHPNIIGYYGCRVRRGRITCIVLERLEQTLSQLSRTAEFEQLDKSSFIEALGSAVTYLHSLGLAHNDINPDNIMVKDGMPVLIDFGSCQPVGKRLQSLGTPGWYEELFYTSETKHDTYSLNKLREWLQNPQ</sequence>
<dbReference type="PROSITE" id="PS50011">
    <property type="entry name" value="PROTEIN_KINASE_DOM"/>
    <property type="match status" value="1"/>
</dbReference>
<dbReference type="Gene3D" id="1.10.510.10">
    <property type="entry name" value="Transferase(Phosphotransferase) domain 1"/>
    <property type="match status" value="1"/>
</dbReference>
<feature type="domain" description="Protein kinase" evidence="1">
    <location>
        <begin position="41"/>
        <end position="268"/>
    </location>
</feature>
<name>A0A9W8WA09_9HYPO</name>
<dbReference type="PANTHER" id="PTHR44167">
    <property type="entry name" value="OVARIAN-SPECIFIC SERINE/THREONINE-PROTEIN KINASE LOK-RELATED"/>
    <property type="match status" value="1"/>
</dbReference>
<dbReference type="GO" id="GO:0004674">
    <property type="term" value="F:protein serine/threonine kinase activity"/>
    <property type="evidence" value="ECO:0007669"/>
    <property type="project" value="TreeGrafter"/>
</dbReference>
<dbReference type="SUPFAM" id="SSF56112">
    <property type="entry name" value="Protein kinase-like (PK-like)"/>
    <property type="match status" value="1"/>
</dbReference>
<evidence type="ECO:0000313" key="2">
    <source>
        <dbReference type="EMBL" id="KAJ4317285.1"/>
    </source>
</evidence>
<accession>A0A9W8WA09</accession>
<dbReference type="GO" id="GO:0005524">
    <property type="term" value="F:ATP binding"/>
    <property type="evidence" value="ECO:0007669"/>
    <property type="project" value="InterPro"/>
</dbReference>
<protein>
    <recommendedName>
        <fullName evidence="1">Protein kinase domain-containing protein</fullName>
    </recommendedName>
</protein>
<dbReference type="SMART" id="SM00220">
    <property type="entry name" value="S_TKc"/>
    <property type="match status" value="1"/>
</dbReference>
<dbReference type="OrthoDB" id="4062651at2759"/>
<comment type="caution">
    <text evidence="2">The sequence shown here is derived from an EMBL/GenBank/DDBJ whole genome shotgun (WGS) entry which is preliminary data.</text>
</comment>
<dbReference type="InterPro" id="IPR011009">
    <property type="entry name" value="Kinase-like_dom_sf"/>
</dbReference>
<dbReference type="GO" id="GO:0044773">
    <property type="term" value="P:mitotic DNA damage checkpoint signaling"/>
    <property type="evidence" value="ECO:0007669"/>
    <property type="project" value="TreeGrafter"/>
</dbReference>
<dbReference type="PANTHER" id="PTHR44167:SF24">
    <property type="entry name" value="SERINE_THREONINE-PROTEIN KINASE CHK2"/>
    <property type="match status" value="1"/>
</dbReference>
<organism evidence="2 3">
    <name type="scientific">Fusarium piperis</name>
    <dbReference type="NCBI Taxonomy" id="1435070"/>
    <lineage>
        <taxon>Eukaryota</taxon>
        <taxon>Fungi</taxon>
        <taxon>Dikarya</taxon>
        <taxon>Ascomycota</taxon>
        <taxon>Pezizomycotina</taxon>
        <taxon>Sordariomycetes</taxon>
        <taxon>Hypocreomycetidae</taxon>
        <taxon>Hypocreales</taxon>
        <taxon>Nectriaceae</taxon>
        <taxon>Fusarium</taxon>
        <taxon>Fusarium solani species complex</taxon>
    </lineage>
</organism>